<name>A0ABM7X480_9BACT</name>
<protein>
    <submittedName>
        <fullName evidence="1">Uncharacterized protein</fullName>
    </submittedName>
</protein>
<proteinExistence type="predicted"/>
<sequence length="329" mass="34493">MVSRILAFRPASVVERLAPRSDACPLSLRDLLGPASALGIVLPVVRAPIAGVARAALVAAKEHRSALGLALPPGVLPEPWFDAVTRTADELAAGLPIFLSAEVKVDGDGATQVERALHEAWRLVDAGVTHLAIDVVAVERLDRARVVAEVAAAAFERGICVDCVLPLEDGAQARAAALLEELSRRGATPDVASVRCPAPASPDEARLQVAALARVCGALSGVPVMRRGPATPDLLRLLEGSPVKACDDGGLAAASAIGVIPWDLIVADEGEDESRANRLEQAARELSDEGADRLEARAYLEVMQFLEALGAPGSALQLSRVLERQLEDR</sequence>
<reference evidence="2" key="1">
    <citation type="journal article" date="2022" name="Int. J. Syst. Evol. Microbiol.">
        <title>Anaeromyxobacter oryzae sp. nov., Anaeromyxobacter diazotrophicus sp. nov. and Anaeromyxobacter paludicola sp. nov., isolated from paddy soils.</title>
        <authorList>
            <person name="Itoh H."/>
            <person name="Xu Z."/>
            <person name="Mise K."/>
            <person name="Masuda Y."/>
            <person name="Ushijima N."/>
            <person name="Hayakawa C."/>
            <person name="Shiratori Y."/>
            <person name="Senoo K."/>
        </authorList>
    </citation>
    <scope>NUCLEOTIDE SEQUENCE [LARGE SCALE GENOMIC DNA]</scope>
    <source>
        <strain evidence="2">Red232</strain>
    </source>
</reference>
<organism evidence="1 2">
    <name type="scientific">Anaeromyxobacter oryzae</name>
    <dbReference type="NCBI Taxonomy" id="2918170"/>
    <lineage>
        <taxon>Bacteria</taxon>
        <taxon>Pseudomonadati</taxon>
        <taxon>Myxococcota</taxon>
        <taxon>Myxococcia</taxon>
        <taxon>Myxococcales</taxon>
        <taxon>Cystobacterineae</taxon>
        <taxon>Anaeromyxobacteraceae</taxon>
        <taxon>Anaeromyxobacter</taxon>
    </lineage>
</organism>
<evidence type="ECO:0000313" key="1">
    <source>
        <dbReference type="EMBL" id="BDG06608.1"/>
    </source>
</evidence>
<gene>
    <name evidence="1" type="ORF">AMOR_56040</name>
</gene>
<dbReference type="Proteomes" id="UP001162891">
    <property type="component" value="Chromosome"/>
</dbReference>
<evidence type="ECO:0000313" key="2">
    <source>
        <dbReference type="Proteomes" id="UP001162891"/>
    </source>
</evidence>
<dbReference type="EMBL" id="AP025591">
    <property type="protein sequence ID" value="BDG06608.1"/>
    <property type="molecule type" value="Genomic_DNA"/>
</dbReference>
<dbReference type="RefSeq" id="WP_248357000.1">
    <property type="nucleotide sequence ID" value="NZ_AP025591.1"/>
</dbReference>
<accession>A0ABM7X480</accession>
<keyword evidence="2" id="KW-1185">Reference proteome</keyword>